<feature type="transmembrane region" description="Helical" evidence="3">
    <location>
        <begin position="375"/>
        <end position="394"/>
    </location>
</feature>
<dbReference type="PANTHER" id="PTHR37469">
    <property type="entry name" value="CELLOBIONIC ACID PHOSPHORYLASE-RELATED"/>
    <property type="match status" value="1"/>
</dbReference>
<gene>
    <name evidence="7" type="ORF">RAE19_01400</name>
</gene>
<feature type="transmembrane region" description="Helical" evidence="3">
    <location>
        <begin position="1056"/>
        <end position="1074"/>
    </location>
</feature>
<dbReference type="Pfam" id="PF17167">
    <property type="entry name" value="Glyco_hydro_94"/>
    <property type="match status" value="1"/>
</dbReference>
<sequence length="2784" mass="305427">MPPARWNEVLEQVPDGLWSALGLDAGPLDAPIRSEVFGMERFERHGISLGLTHKVVRERSHRESFTPRLQDNIQRLRSVNAYIGSQARTGYDISPAAEWLLENFHLLEAQFKEVDEGLPSNYFKGLPVLVQPPLAGLPRVYGVAWAFVAHTDGAFDESLLVHFLNAYQQSCELRLSELWALPTTLRVVLMENLRRLADRVAANKAARELANRCCDDLEHYSISLLGELAARMRLRGVEGVFLAQMSRRLQTTLPDSRVMVKTWLQTMLPLLPAVLLQQRAEQAADNLSVSNSVTSLRTIGDADWPEVVMRTNVCTRLLLGNAVFQAEHSMTRETTLHGIEQLAKRSGKPEAHVTETLLDLMAKAPVSETGTQVPAYWLVGAGGGALRVALGLPAHLRFDGARVRRVWALPLYLGAIGLATAALMAWLVLWHGAPRALDSAWLRVALWLLVMVPASEAMVALVNRLASESLEPRRLPRLAFKEGLPAEHRVAVVIPCMLVDAPGIEALARRLHLHYLANPEPLAQFVLLTDHLDAATPTTPTDPVLLAHAVRALEALNQRYPVPAEADAAPGQALVAPRFALLHRERRFSRSENAWIGWERKRGKLEALVARLTGTGQGDFVDLGTLSHVVPGTPYVVTLDADTQLPPGRLRSLVGIAAHPSNQPIFDPATHTIVKGYGVLQPRVSAPLPGEHARTFYHWLFAGQFGIDTYSATSSEVYQDVFGQGTFTGKGLFNVAAVHQVLSGRFPDGQVLSHDLLEGALVRCATVTDVTVLEDGPHHPETANARIHRWTRGDWQLIPFMVRYRQYGISFLNLWKMLDNLRRSLVAPACLALLLMSVSGIGLEPVFALLLVLLAYTAGPFIGAVAGLVPGRPHLELRYFYACAGVDFARVLALGVWQCMQLLRQSMLAVDAVWRSLYRLAISRSGLLEWTTAASVQAGSSTRLSAMLRTHAGLVVLTLAGAAALAPWITLPAWATAWAVLWFLSPFALWLACQSQWSRRIDMPDAAGVAYLQGVAQDTWRFFERCVTVQDHCLPPDNLQVLPFEMLAHRTSPTNIGLYLLSCACAAQAGWISMADLATRLRATLDTLDKLPRHEGHFLNWYDTQTLAVLLPAYVSTVDSGNLSGHLLTTAQACLDFCTEGRDGVSVACDAQSAELQVLARRMQALALAPDYRFLYSTRRRLFHIGYRVREQELDNSFYDLLASESRLTSLLAIAKGDVDAAHWGALGRIVCLYGVQPGLKSWSGSMFEYLMPSLMLDEPRGSLLQSACEHAVGAQRAFGEQQGVPWGVSESAYAGRDSSMAYQYAPQGVPSLALRRTPLDELVVAPYATLMALMVSPHAAIANLQRLEGLGMRREWGFMEALDYTPVRQTGVELFTPVGTFMAHHQGMALASLTNLLHRDIVKRWGMADPHMEAVSSLLHERVPKEIRKPTGLPQPVVEQRLQTRPPGLVRQLVPGQHAVEPSQLLSNGRYGTVVRANGAGASHWGTTAISRFRDDALRDAFGHFVFCRKLGSAGLPRYSITRSPAPDPAADYRCSFQPDRAIFHCTTPRWESRMTVWVSPEDDIEFRQVELHNTGDEVLELELSCCWEVALNAQGADEAHPAFSKLFVHSEWLVAQRALLFQRNPRVPTEPAVCAVHFLAHTDATVLSVQACADRQVWLGRNCKPGRDSGWSQGMRHGEAYFQGAGPGSSGLDPVAALSVRIRLAPFAKAQLTFASAAAAGTALLHALIDKYQQSSHVLRASSMSSTLAGIRLRSLQISPDTLTAMQSITTALLFVLSKPSALRRAALPIQSKVCDKRLLWRIGLSGDRPILLVSISVLQGLGLVRALSQTMRMWAWAGIGCDLVVLNAELASYHLSLQRELTVLCDRLNSEHPKEDANTSIGMWVLRDDAVSDDERSTLHALARMFLDADGRPLLHHVQAWSASHDLDAQQRATHPRRAPGAAASALPAAVRVSTGAFAANGEAFRFLVSRESRPLRPWVNVLANDAFGTVLSEAGGGFTWACNSRLNQLTPWSNDPVADPPGEWLWLQDLDASPKAVWSLSPDAWALPGVEYTVSHTQGMTRIRHRRGYLEVEVLWLVDVARQLKQVQVLVHNQGAADVRLRCTGMVEWVLGAALRDRMSTASAAYISATEAVLLCSQREQAAGLGGGTAFWACLTPHESSSKAGRLQWTTDRRRFFDSTGALSVPDLMAGDEGTNAPEASGSDPCAALSIPLDVPAGQSRSHVFLMGYAADADAALALARQALTVVPAHRIHELSAHWNRRLGQITITTPDPLMDALVNRWLLYQTLACRMAAKAGFYQAGGATGFRDQLQDAMALVQTEPATLRAHIKLCASRQFAAGDVQHWWHDPGGAGVRTRMSDDLLWLPQALTRYVQATGDHTVLDEQVPFLEGPLLEPEQEDAYFAPPATAGTATVYEHAALALDHSLQVGAHGLPLIGTGDWNDGMNAVGPLGKGESVWLAWFLVQLVRNWAPVARARGEKARAQRWELAADGWHAALAGPAWDGQWYARAFFDDGSPLGSHTLQECRIDLIAQAWAVLSQAAPPERAAQAMQAAHHELTDPALGLIKLLAPPLQHQVPSAGYIQSYPPGVRENGGQYSHAGVWALIAMAQLHREAGSDLPYRYFCDLSPAHRSADPVRGPVYGLEPYAMAGDVYGAPPYAGRGGWSWYTGSAAWMYRAATESIFGLEFGPQRLCFRPCFPEHWDQAHMQLRLPDCVLEVRFDKPLVEETHMVSVRRVTTLAVGEWLNYAALRGVHQVELQMPAHRQFDSVPTSGAVRTTV</sequence>
<dbReference type="InterPro" id="IPR029044">
    <property type="entry name" value="Nucleotide-diphossugar_trans"/>
</dbReference>
<evidence type="ECO:0000313" key="8">
    <source>
        <dbReference type="Proteomes" id="UP001321700"/>
    </source>
</evidence>
<proteinExistence type="predicted"/>
<keyword evidence="8" id="KW-1185">Reference proteome</keyword>
<dbReference type="SUPFAM" id="SSF53448">
    <property type="entry name" value="Nucleotide-diphospho-sugar transferases"/>
    <property type="match status" value="1"/>
</dbReference>
<evidence type="ECO:0000259" key="5">
    <source>
        <dbReference type="Pfam" id="PF10091"/>
    </source>
</evidence>
<feature type="transmembrane region" description="Helical" evidence="3">
    <location>
        <begin position="975"/>
        <end position="993"/>
    </location>
</feature>
<feature type="domain" description="Glycosyl hydrolase 94 supersandwich" evidence="4">
    <location>
        <begin position="1462"/>
        <end position="1736"/>
    </location>
</feature>
<name>A0ABU3KJ26_9BURK</name>
<evidence type="ECO:0000256" key="3">
    <source>
        <dbReference type="SAM" id="Phobius"/>
    </source>
</evidence>
<feature type="transmembrane region" description="Helical" evidence="3">
    <location>
        <begin position="952"/>
        <end position="969"/>
    </location>
</feature>
<feature type="domain" description="Glycosyl hydrolase 94 supersandwich" evidence="4">
    <location>
        <begin position="1976"/>
        <end position="2246"/>
    </location>
</feature>
<evidence type="ECO:0000256" key="1">
    <source>
        <dbReference type="ARBA" id="ARBA00022676"/>
    </source>
</evidence>
<accession>A0ABU3KJ26</accession>
<evidence type="ECO:0000256" key="2">
    <source>
        <dbReference type="ARBA" id="ARBA00022679"/>
    </source>
</evidence>
<feature type="domain" description="Glycosyl hydrolase 94 catalytic" evidence="6">
    <location>
        <begin position="2262"/>
        <end position="2689"/>
    </location>
</feature>
<dbReference type="InterPro" id="IPR008928">
    <property type="entry name" value="6-hairpin_glycosidase_sf"/>
</dbReference>
<dbReference type="EMBL" id="JAVBIK010000001">
    <property type="protein sequence ID" value="MDT7517408.1"/>
    <property type="molecule type" value="Genomic_DNA"/>
</dbReference>
<dbReference type="SMART" id="SM01068">
    <property type="entry name" value="CBM_X"/>
    <property type="match status" value="2"/>
</dbReference>
<keyword evidence="2" id="KW-0808">Transferase</keyword>
<dbReference type="Gene3D" id="2.70.98.40">
    <property type="entry name" value="Glycoside hydrolase, family 65, N-terminal domain"/>
    <property type="match status" value="2"/>
</dbReference>
<dbReference type="Proteomes" id="UP001321700">
    <property type="component" value="Unassembled WGS sequence"/>
</dbReference>
<dbReference type="InterPro" id="IPR037018">
    <property type="entry name" value="GH65_N"/>
</dbReference>
<dbReference type="Gene3D" id="1.50.10.10">
    <property type="match status" value="1"/>
</dbReference>
<dbReference type="InterPro" id="IPR010383">
    <property type="entry name" value="Glyco_hydrolase_94_b-supersand"/>
</dbReference>
<feature type="transmembrane region" description="Helical" evidence="3">
    <location>
        <begin position="825"/>
        <end position="843"/>
    </location>
</feature>
<dbReference type="SUPFAM" id="SSF48208">
    <property type="entry name" value="Six-hairpin glycosidases"/>
    <property type="match status" value="1"/>
</dbReference>
<organism evidence="7 8">
    <name type="scientific">Rhodoferax potami</name>
    <dbReference type="NCBI Taxonomy" id="3068338"/>
    <lineage>
        <taxon>Bacteria</taxon>
        <taxon>Pseudomonadati</taxon>
        <taxon>Pseudomonadota</taxon>
        <taxon>Betaproteobacteria</taxon>
        <taxon>Burkholderiales</taxon>
        <taxon>Comamonadaceae</taxon>
        <taxon>Rhodoferax</taxon>
    </lineage>
</organism>
<keyword evidence="1" id="KW-0328">Glycosyltransferase</keyword>
<dbReference type="InterPro" id="IPR011013">
    <property type="entry name" value="Gal_mutarotase_sf_dom"/>
</dbReference>
<keyword evidence="3" id="KW-0472">Membrane</keyword>
<dbReference type="Pfam" id="PF10091">
    <property type="entry name" value="Glycoamylase"/>
    <property type="match status" value="1"/>
</dbReference>
<dbReference type="Gene3D" id="1.50.10.140">
    <property type="match status" value="1"/>
</dbReference>
<dbReference type="InterPro" id="IPR033432">
    <property type="entry name" value="GH94_catalytic"/>
</dbReference>
<evidence type="ECO:0000259" key="6">
    <source>
        <dbReference type="Pfam" id="PF17167"/>
    </source>
</evidence>
<dbReference type="RefSeq" id="WP_313873235.1">
    <property type="nucleotide sequence ID" value="NZ_JAVBIK010000001.1"/>
</dbReference>
<reference evidence="7 8" key="1">
    <citation type="submission" date="2023-08" db="EMBL/GenBank/DDBJ databases">
        <title>Rhodoferax potami sp. nov. and Rhodoferax mekongensis sp. nov., isolated from the Mekong River in Thailand.</title>
        <authorList>
            <person name="Kitikhun S."/>
            <person name="Charoenyingcharoen P."/>
            <person name="Siriarchawattana P."/>
            <person name="Likhitrattanapisal S."/>
            <person name="Nilsakha T."/>
            <person name="Chanpet A."/>
            <person name="Rattanawaree P."/>
            <person name="Ingsriswang S."/>
        </authorList>
    </citation>
    <scope>NUCLEOTIDE SEQUENCE [LARGE SCALE GENOMIC DNA]</scope>
    <source>
        <strain evidence="7 8">TBRC 17660</strain>
    </source>
</reference>
<feature type="transmembrane region" description="Helical" evidence="3">
    <location>
        <begin position="441"/>
        <end position="466"/>
    </location>
</feature>
<feature type="transmembrane region" description="Helical" evidence="3">
    <location>
        <begin position="406"/>
        <end position="429"/>
    </location>
</feature>
<dbReference type="Pfam" id="PF06165">
    <property type="entry name" value="GH94_b-supersand"/>
    <property type="match status" value="2"/>
</dbReference>
<dbReference type="PANTHER" id="PTHR37469:SF2">
    <property type="entry name" value="CELLOBIONIC ACID PHOSPHORYLASE"/>
    <property type="match status" value="1"/>
</dbReference>
<protein>
    <submittedName>
        <fullName evidence="7">Glucoamylase family protein</fullName>
    </submittedName>
</protein>
<comment type="caution">
    <text evidence="7">The sequence shown here is derived from an EMBL/GenBank/DDBJ whole genome shotgun (WGS) entry which is preliminary data.</text>
</comment>
<feature type="domain" description="Glycoamylase-like" evidence="5">
    <location>
        <begin position="1198"/>
        <end position="1404"/>
    </location>
</feature>
<dbReference type="InterPro" id="IPR019282">
    <property type="entry name" value="Glycoamylase-like_cons_dom"/>
</dbReference>
<dbReference type="Gene3D" id="2.60.420.10">
    <property type="entry name" value="Maltose phosphorylase, domain 3"/>
    <property type="match status" value="1"/>
</dbReference>
<dbReference type="InterPro" id="IPR052047">
    <property type="entry name" value="GH94_Enzymes"/>
</dbReference>
<keyword evidence="3" id="KW-0812">Transmembrane</keyword>
<evidence type="ECO:0000259" key="4">
    <source>
        <dbReference type="Pfam" id="PF06165"/>
    </source>
</evidence>
<keyword evidence="3" id="KW-1133">Transmembrane helix</keyword>
<feature type="transmembrane region" description="Helical" evidence="3">
    <location>
        <begin position="849"/>
        <end position="869"/>
    </location>
</feature>
<dbReference type="InterPro" id="IPR012341">
    <property type="entry name" value="6hp_glycosidase-like_sf"/>
</dbReference>
<evidence type="ECO:0000313" key="7">
    <source>
        <dbReference type="EMBL" id="MDT7517408.1"/>
    </source>
</evidence>
<dbReference type="SUPFAM" id="SSF74650">
    <property type="entry name" value="Galactose mutarotase-like"/>
    <property type="match status" value="2"/>
</dbReference>